<dbReference type="FunFam" id="2.20.25.420:FF:000003">
    <property type="entry name" value="zinc finger protein ZPR1"/>
    <property type="match status" value="1"/>
</dbReference>
<evidence type="ECO:0000259" key="6">
    <source>
        <dbReference type="SMART" id="SM00709"/>
    </source>
</evidence>
<dbReference type="AlphaFoldDB" id="A0A553P1S5"/>
<dbReference type="PANTHER" id="PTHR10876">
    <property type="entry name" value="ZINC FINGER PROTEIN ZPR1"/>
    <property type="match status" value="1"/>
</dbReference>
<feature type="region of interest" description="Disordered" evidence="5">
    <location>
        <begin position="304"/>
        <end position="325"/>
    </location>
</feature>
<feature type="compositionally biased region" description="Basic and acidic residues" evidence="5">
    <location>
        <begin position="72"/>
        <end position="104"/>
    </location>
</feature>
<keyword evidence="2" id="KW-0479">Metal-binding</keyword>
<feature type="region of interest" description="Disordered" evidence="5">
    <location>
        <begin position="72"/>
        <end position="106"/>
    </location>
</feature>
<feature type="non-terminal residue" evidence="7">
    <location>
        <position position="508"/>
    </location>
</feature>
<comment type="caution">
    <text evidence="7">The sequence shown here is derived from an EMBL/GenBank/DDBJ whole genome shotgun (WGS) entry which is preliminary data.</text>
</comment>
<dbReference type="Gene3D" id="2.60.120.1040">
    <property type="entry name" value="ZPR1, A/B domain"/>
    <property type="match status" value="2"/>
</dbReference>
<dbReference type="InterPro" id="IPR042452">
    <property type="entry name" value="ZPR1_Znf1/2"/>
</dbReference>
<reference evidence="7 8" key="1">
    <citation type="journal article" date="2018" name="Nat. Ecol. Evol.">
        <title>Genomic signatures of mitonuclear coevolution across populations of Tigriopus californicus.</title>
        <authorList>
            <person name="Barreto F.S."/>
            <person name="Watson E.T."/>
            <person name="Lima T.G."/>
            <person name="Willett C.S."/>
            <person name="Edmands S."/>
            <person name="Li W."/>
            <person name="Burton R.S."/>
        </authorList>
    </citation>
    <scope>NUCLEOTIDE SEQUENCE [LARGE SCALE GENOMIC DNA]</scope>
    <source>
        <strain evidence="7 8">San Diego</strain>
    </source>
</reference>
<protein>
    <recommendedName>
        <fullName evidence="6">Zinc finger ZPR1-type domain-containing protein</fullName>
    </recommendedName>
</protein>
<dbReference type="Proteomes" id="UP000318571">
    <property type="component" value="Chromosome 7"/>
</dbReference>
<feature type="domain" description="Zinc finger ZPR1-type" evidence="6">
    <location>
        <begin position="341"/>
        <end position="505"/>
    </location>
</feature>
<sequence>CVSCALANPLCLRHASTTSSGFQQHVKATQVTLSLKHFNVWKVELAKILRKTNPFLSLVGTAPRSFEIMASCEEKSDSSTKRGQEPETTKPEPVFKDISAHDPSQETTEVESMCVNCHENGITRLLLAKIPHYREVILMSFHCEACGFQNNEIQSGGRIQEQGVQLKVKIQSVQDLSRQVVKSDSATLTIPEIGLEIPPDSQKGAITTVEGILQRTVAGLKQDQPVRRVLDEDGANQIDEYCLKVEALGELKEPFTLILRDPSGNSFIENLHAPHTDPAREVVYFTRTPEEDHALAIYSQEELHGAPEESKEQQPTGENTEDDPGALTEERLENEVLTFATNCPDCNAPAATNMKMTKIPHFKEVVIMATVCDFCGHKTNEVKSGGGIEPQGTKITLKVTDPTDLSRDVLKAETCNVALPDLDFEIGGFALGGRFTTLEGLLQNILEKVEDNPFLGTASSTGDSTTKETQNRLQDFNTKLQEFIGGSKTFTVVLDDPTGNSYLQVCVS</sequence>
<evidence type="ECO:0000256" key="4">
    <source>
        <dbReference type="ARBA" id="ARBA00022833"/>
    </source>
</evidence>
<dbReference type="Gene3D" id="2.20.25.420">
    <property type="entry name" value="ZPR1, zinc finger domain"/>
    <property type="match status" value="2"/>
</dbReference>
<dbReference type="STRING" id="6832.A0A553P1S5"/>
<feature type="domain" description="Zinc finger ZPR1-type" evidence="6">
    <location>
        <begin position="112"/>
        <end position="270"/>
    </location>
</feature>
<feature type="non-terminal residue" evidence="7">
    <location>
        <position position="1"/>
    </location>
</feature>
<proteinExistence type="inferred from homology"/>
<keyword evidence="8" id="KW-1185">Reference proteome</keyword>
<dbReference type="GO" id="GO:0008270">
    <property type="term" value="F:zinc ion binding"/>
    <property type="evidence" value="ECO:0007669"/>
    <property type="project" value="UniProtKB-KW"/>
</dbReference>
<dbReference type="EMBL" id="VCGU01000008">
    <property type="protein sequence ID" value="TRY71639.1"/>
    <property type="molecule type" value="Genomic_DNA"/>
</dbReference>
<gene>
    <name evidence="7" type="ORF">TCAL_05293</name>
</gene>
<evidence type="ECO:0000256" key="1">
    <source>
        <dbReference type="ARBA" id="ARBA00008354"/>
    </source>
</evidence>
<dbReference type="InterPro" id="IPR040141">
    <property type="entry name" value="ZPR1"/>
</dbReference>
<dbReference type="InterPro" id="IPR004457">
    <property type="entry name" value="Znf_ZPR1"/>
</dbReference>
<dbReference type="InterPro" id="IPR056180">
    <property type="entry name" value="ZPR1_jr_dom"/>
</dbReference>
<dbReference type="OMA" id="FREVVIM"/>
<accession>A0A553P1S5</accession>
<dbReference type="FunFam" id="2.20.25.420:FF:000001">
    <property type="entry name" value="Zinc finger protein ZPR1"/>
    <property type="match status" value="1"/>
</dbReference>
<dbReference type="PANTHER" id="PTHR10876:SF0">
    <property type="entry name" value="ZINC FINGER PROTEIN ZPR1"/>
    <property type="match status" value="1"/>
</dbReference>
<name>A0A553P1S5_TIGCA</name>
<keyword evidence="4" id="KW-0862">Zinc</keyword>
<evidence type="ECO:0000256" key="5">
    <source>
        <dbReference type="SAM" id="MobiDB-lite"/>
    </source>
</evidence>
<comment type="similarity">
    <text evidence="1">Belongs to the ZPR1 family.</text>
</comment>
<dbReference type="FunFam" id="2.60.120.1040:FF:000003">
    <property type="entry name" value="Zinc finger protein zpr1"/>
    <property type="match status" value="1"/>
</dbReference>
<evidence type="ECO:0000256" key="3">
    <source>
        <dbReference type="ARBA" id="ARBA00022771"/>
    </source>
</evidence>
<dbReference type="SMART" id="SM00709">
    <property type="entry name" value="Zpr1"/>
    <property type="match status" value="2"/>
</dbReference>
<evidence type="ECO:0000313" key="8">
    <source>
        <dbReference type="Proteomes" id="UP000318571"/>
    </source>
</evidence>
<dbReference type="InterPro" id="IPR042451">
    <property type="entry name" value="ZPR1_A/B_dom"/>
</dbReference>
<dbReference type="Pfam" id="PF03367">
    <property type="entry name" value="Zn_ribbon_ZPR1"/>
    <property type="match status" value="2"/>
</dbReference>
<dbReference type="NCBIfam" id="TIGR00310">
    <property type="entry name" value="ZPR1_znf"/>
    <property type="match status" value="2"/>
</dbReference>
<dbReference type="GO" id="GO:0005634">
    <property type="term" value="C:nucleus"/>
    <property type="evidence" value="ECO:0007669"/>
    <property type="project" value="TreeGrafter"/>
</dbReference>
<dbReference type="Pfam" id="PF22794">
    <property type="entry name" value="jr-ZPR1"/>
    <property type="match status" value="2"/>
</dbReference>
<evidence type="ECO:0000256" key="2">
    <source>
        <dbReference type="ARBA" id="ARBA00022723"/>
    </source>
</evidence>
<evidence type="ECO:0000313" key="7">
    <source>
        <dbReference type="EMBL" id="TRY71639.1"/>
    </source>
</evidence>
<organism evidence="7 8">
    <name type="scientific">Tigriopus californicus</name>
    <name type="common">Marine copepod</name>
    <dbReference type="NCBI Taxonomy" id="6832"/>
    <lineage>
        <taxon>Eukaryota</taxon>
        <taxon>Metazoa</taxon>
        <taxon>Ecdysozoa</taxon>
        <taxon>Arthropoda</taxon>
        <taxon>Crustacea</taxon>
        <taxon>Multicrustacea</taxon>
        <taxon>Hexanauplia</taxon>
        <taxon>Copepoda</taxon>
        <taxon>Harpacticoida</taxon>
        <taxon>Harpacticidae</taxon>
        <taxon>Tigriopus</taxon>
    </lineage>
</organism>
<keyword evidence="3" id="KW-0863">Zinc-finger</keyword>